<reference evidence="2 3" key="1">
    <citation type="submission" date="2013-03" db="EMBL/GenBank/DDBJ databases">
        <title>The Genome Sequence of Phialophora europaea CBS 101466.</title>
        <authorList>
            <consortium name="The Broad Institute Genomics Platform"/>
            <person name="Cuomo C."/>
            <person name="de Hoog S."/>
            <person name="Gorbushina A."/>
            <person name="Walker B."/>
            <person name="Young S.K."/>
            <person name="Zeng Q."/>
            <person name="Gargeya S."/>
            <person name="Fitzgerald M."/>
            <person name="Haas B."/>
            <person name="Abouelleil A."/>
            <person name="Allen A.W."/>
            <person name="Alvarado L."/>
            <person name="Arachchi H.M."/>
            <person name="Berlin A.M."/>
            <person name="Chapman S.B."/>
            <person name="Gainer-Dewar J."/>
            <person name="Goldberg J."/>
            <person name="Griggs A."/>
            <person name="Gujja S."/>
            <person name="Hansen M."/>
            <person name="Howarth C."/>
            <person name="Imamovic A."/>
            <person name="Ireland A."/>
            <person name="Larimer J."/>
            <person name="McCowan C."/>
            <person name="Murphy C."/>
            <person name="Pearson M."/>
            <person name="Poon T.W."/>
            <person name="Priest M."/>
            <person name="Roberts A."/>
            <person name="Saif S."/>
            <person name="Shea T."/>
            <person name="Sisk P."/>
            <person name="Sykes S."/>
            <person name="Wortman J."/>
            <person name="Nusbaum C."/>
            <person name="Birren B."/>
        </authorList>
    </citation>
    <scope>NUCLEOTIDE SEQUENCE [LARGE SCALE GENOMIC DNA]</scope>
    <source>
        <strain evidence="2 3">CBS 101466</strain>
    </source>
</reference>
<gene>
    <name evidence="2" type="ORF">HMPREF1541_10829</name>
</gene>
<proteinExistence type="predicted"/>
<dbReference type="STRING" id="1220924.W2S7S6"/>
<dbReference type="eggNOG" id="ENOG502SEIT">
    <property type="taxonomic scope" value="Eukaryota"/>
</dbReference>
<protein>
    <submittedName>
        <fullName evidence="2">Uncharacterized protein</fullName>
    </submittedName>
</protein>
<dbReference type="OrthoDB" id="4586300at2759"/>
<feature type="region of interest" description="Disordered" evidence="1">
    <location>
        <begin position="291"/>
        <end position="321"/>
    </location>
</feature>
<dbReference type="VEuPathDB" id="FungiDB:HMPREF1541_10829"/>
<dbReference type="HOGENOM" id="CLU_044882_0_0_1"/>
<feature type="region of interest" description="Disordered" evidence="1">
    <location>
        <begin position="441"/>
        <end position="477"/>
    </location>
</feature>
<feature type="region of interest" description="Disordered" evidence="1">
    <location>
        <begin position="1"/>
        <end position="38"/>
    </location>
</feature>
<evidence type="ECO:0000256" key="1">
    <source>
        <dbReference type="SAM" id="MobiDB-lite"/>
    </source>
</evidence>
<dbReference type="AlphaFoldDB" id="W2S7S6"/>
<name>W2S7S6_CYPE1</name>
<dbReference type="EMBL" id="KB822716">
    <property type="protein sequence ID" value="ETN43964.1"/>
    <property type="molecule type" value="Genomic_DNA"/>
</dbReference>
<dbReference type="GeneID" id="19978168"/>
<feature type="region of interest" description="Disordered" evidence="1">
    <location>
        <begin position="353"/>
        <end position="375"/>
    </location>
</feature>
<sequence>MTQDNDQQAHNPSHPPPPCDPFQRYQTPWPRSGQDDENPFIRFRRFADEQFKSFFSGAPSLRHSFEESFERLAAQHRKEVDERVNAIMERQHQYTRELEDAREHRDKVLQPQRPTAADFSLRRSSDTAVFGRDEADSELDLYHGPFVSDLLDPFHNAGDTYPWLLSSPYSPLCLILPEHRRLKGFTPETSILDAWLYQNRGAELQPNSEFDNKMARVPWQAAFTDLLSITQTGTMRPMGEDRGMESCPAKWLEELLRKDVLKLPKVLTQAAKSLGEVGELRVPSMQGFRAHHSGNEWKQDEDDVDDYDDYDDYDDADPEEKELDDELALSRVSVASTLARALDAMEEVVEGLLIPNPERSRQKATPKRASESIPGQAPSIVSTMTKTETRTLPDGSIEMKRVLKRRFADGMEEHEESVETSPGSREVPAWLRTHLAAADFPTVDKQTQTSDSEKDLVEARMSAKKETKQGEGGWFWR</sequence>
<feature type="compositionally biased region" description="Polar residues" evidence="1">
    <location>
        <begin position="1"/>
        <end position="11"/>
    </location>
</feature>
<feature type="compositionally biased region" description="Acidic residues" evidence="1">
    <location>
        <begin position="299"/>
        <end position="321"/>
    </location>
</feature>
<dbReference type="InParanoid" id="W2S7S6"/>
<keyword evidence="3" id="KW-1185">Reference proteome</keyword>
<evidence type="ECO:0000313" key="3">
    <source>
        <dbReference type="Proteomes" id="UP000030752"/>
    </source>
</evidence>
<feature type="compositionally biased region" description="Basic and acidic residues" evidence="1">
    <location>
        <begin position="451"/>
        <end position="469"/>
    </location>
</feature>
<organism evidence="2 3">
    <name type="scientific">Cyphellophora europaea (strain CBS 101466)</name>
    <name type="common">Phialophora europaea</name>
    <dbReference type="NCBI Taxonomy" id="1220924"/>
    <lineage>
        <taxon>Eukaryota</taxon>
        <taxon>Fungi</taxon>
        <taxon>Dikarya</taxon>
        <taxon>Ascomycota</taxon>
        <taxon>Pezizomycotina</taxon>
        <taxon>Eurotiomycetes</taxon>
        <taxon>Chaetothyriomycetidae</taxon>
        <taxon>Chaetothyriales</taxon>
        <taxon>Cyphellophoraceae</taxon>
        <taxon>Cyphellophora</taxon>
    </lineage>
</organism>
<accession>W2S7S6</accession>
<dbReference type="RefSeq" id="XP_008713720.1">
    <property type="nucleotide sequence ID" value="XM_008715498.1"/>
</dbReference>
<dbReference type="Proteomes" id="UP000030752">
    <property type="component" value="Unassembled WGS sequence"/>
</dbReference>
<evidence type="ECO:0000313" key="2">
    <source>
        <dbReference type="EMBL" id="ETN43964.1"/>
    </source>
</evidence>